<proteinExistence type="predicted"/>
<comment type="caution">
    <text evidence="2">The sequence shown here is derived from an EMBL/GenBank/DDBJ whole genome shotgun (WGS) entry which is preliminary data.</text>
</comment>
<evidence type="ECO:0000313" key="4">
    <source>
        <dbReference type="Proteomes" id="UP000480548"/>
    </source>
</evidence>
<dbReference type="AlphaFoldDB" id="A0A7C8JU63"/>
<gene>
    <name evidence="1" type="ORF">TWF102_004110</name>
    <name evidence="2" type="ORF">TWF703_000348</name>
</gene>
<evidence type="ECO:0000313" key="2">
    <source>
        <dbReference type="EMBL" id="KAF3142844.1"/>
    </source>
</evidence>
<organism evidence="2 4">
    <name type="scientific">Orbilia oligospora</name>
    <name type="common">Nematode-trapping fungus</name>
    <name type="synonym">Arthrobotrys oligospora</name>
    <dbReference type="NCBI Taxonomy" id="2813651"/>
    <lineage>
        <taxon>Eukaryota</taxon>
        <taxon>Fungi</taxon>
        <taxon>Dikarya</taxon>
        <taxon>Ascomycota</taxon>
        <taxon>Pezizomycotina</taxon>
        <taxon>Orbiliomycetes</taxon>
        <taxon>Orbiliales</taxon>
        <taxon>Orbiliaceae</taxon>
        <taxon>Orbilia</taxon>
    </lineage>
</organism>
<dbReference type="EMBL" id="WIQZ01000010">
    <property type="protein sequence ID" value="KAF3142844.1"/>
    <property type="molecule type" value="Genomic_DNA"/>
</dbReference>
<dbReference type="Proteomes" id="UP000480548">
    <property type="component" value="Unassembled WGS sequence"/>
</dbReference>
<name>A0A7C8JU63_ORBOL</name>
<evidence type="ECO:0008006" key="5">
    <source>
        <dbReference type="Google" id="ProtNLM"/>
    </source>
</evidence>
<reference evidence="3 4" key="1">
    <citation type="submission" date="2019-06" db="EMBL/GenBank/DDBJ databases">
        <authorList>
            <person name="Palmer J.M."/>
        </authorList>
    </citation>
    <scope>NUCLEOTIDE SEQUENCE [LARGE SCALE GENOMIC DNA]</scope>
    <source>
        <strain evidence="1 3">TWF102</strain>
        <strain evidence="2 4">TWF703</strain>
    </source>
</reference>
<dbReference type="EMBL" id="WIQW01000002">
    <property type="protein sequence ID" value="KAF3112713.1"/>
    <property type="molecule type" value="Genomic_DNA"/>
</dbReference>
<sequence>MASLIVLTRVPEILLDILSYLPNNDVISLQNTCKALSPYPNHGIDPLKIQYHKLTELLKYHGADTSGFVHTKVIWFGSALFERRHFIRAEGLRTLLRDVLNKNKVDLQFAIVSFPSHQFVFRVDHKPYETRNYSWTVAFGSVDENVTEFAVVLNMMPNLTTFTWMSNKHVGEAPVPSEKSSEDLQTAFGGLKHLKGMEVDGYIFHPSLLLIPPESVKSSKFCGNIKPSPWENFASSPLNITSLTFGALAAHCLSYRDIEELSEYRVKEVGVRGLKTLWLSGHLPSGLRACILDKNPEVISRKFSGKYAYDTEDERTELRG</sequence>
<dbReference type="Proteomes" id="UP000475325">
    <property type="component" value="Unassembled WGS sequence"/>
</dbReference>
<evidence type="ECO:0000313" key="3">
    <source>
        <dbReference type="Proteomes" id="UP000475325"/>
    </source>
</evidence>
<accession>A0A7C8JU63</accession>
<evidence type="ECO:0000313" key="1">
    <source>
        <dbReference type="EMBL" id="KAF3112713.1"/>
    </source>
</evidence>
<protein>
    <recommendedName>
        <fullName evidence="5">F-box domain-containing protein</fullName>
    </recommendedName>
</protein>